<dbReference type="EMBL" id="CP042467">
    <property type="protein sequence ID" value="QED27809.1"/>
    <property type="molecule type" value="Genomic_DNA"/>
</dbReference>
<sequence>MKKLTIATLILIGAGCQSQITGNEGNLVFSYTADDNLTDFNKPVALGAKLDLRVREAGTNLPVTISQAFSEDSDILNVETHTDTQLTVAAGVAGNTLIEVEATNQAGDLIADSVNMRADEATKLDLRHSCLAPGVERGRYLANSQRVFVPYDMFTERDEPAIGYGLFPIEFAPEGAAALDTESKSQSSFFVDLGDVGTLTMSSTLDDEKLEMVVTDVGEVDGATIAPGFENVALLSGQNGFVLVAPSVGEEILCQAALTMNAESLTPEVCEVVVPGDYEDSEKPNESLFLRVEGLSTGTCEFEVTFPDGNAGAGAATTLSVQIGEI</sequence>
<dbReference type="AlphaFoldDB" id="A0A5B8XWG5"/>
<proteinExistence type="predicted"/>
<organism evidence="1 2">
    <name type="scientific">Microvenator marinus</name>
    <dbReference type="NCBI Taxonomy" id="2600177"/>
    <lineage>
        <taxon>Bacteria</taxon>
        <taxon>Deltaproteobacteria</taxon>
        <taxon>Bradymonadales</taxon>
        <taxon>Microvenatoraceae</taxon>
        <taxon>Microvenator</taxon>
    </lineage>
</organism>
<evidence type="ECO:0000313" key="2">
    <source>
        <dbReference type="Proteomes" id="UP000321595"/>
    </source>
</evidence>
<evidence type="ECO:0000313" key="1">
    <source>
        <dbReference type="EMBL" id="QED27809.1"/>
    </source>
</evidence>
<dbReference type="Proteomes" id="UP000321595">
    <property type="component" value="Chromosome"/>
</dbReference>
<accession>A0A5B8XWG5</accession>
<dbReference type="RefSeq" id="WP_146959674.1">
    <property type="nucleotide sequence ID" value="NZ_CP042467.1"/>
</dbReference>
<dbReference type="PROSITE" id="PS51257">
    <property type="entry name" value="PROKAR_LIPOPROTEIN"/>
    <property type="match status" value="1"/>
</dbReference>
<keyword evidence="2" id="KW-1185">Reference proteome</keyword>
<dbReference type="KEGG" id="bbae:FRD01_11300"/>
<name>A0A5B8XWG5_9DELT</name>
<protein>
    <submittedName>
        <fullName evidence="1">Uncharacterized protein</fullName>
    </submittedName>
</protein>
<reference evidence="1 2" key="1">
    <citation type="submission" date="2019-08" db="EMBL/GenBank/DDBJ databases">
        <authorList>
            <person name="Liang Q."/>
        </authorList>
    </citation>
    <scope>NUCLEOTIDE SEQUENCE [LARGE SCALE GENOMIC DNA]</scope>
    <source>
        <strain evidence="1 2">V1718</strain>
    </source>
</reference>
<gene>
    <name evidence="1" type="ORF">FRD01_11300</name>
</gene>
<dbReference type="OrthoDB" id="5538309at2"/>